<dbReference type="EMBL" id="VLKT01000080">
    <property type="protein sequence ID" value="TWI19740.1"/>
    <property type="molecule type" value="Genomic_DNA"/>
</dbReference>
<dbReference type="RefSeq" id="WP_145723027.1">
    <property type="nucleotide sequence ID" value="NZ_BSPF01000080.1"/>
</dbReference>
<keyword evidence="10" id="KW-1185">Reference proteome</keyword>
<evidence type="ECO:0000256" key="7">
    <source>
        <dbReference type="SAM" id="MobiDB-lite"/>
    </source>
</evidence>
<evidence type="ECO:0000256" key="6">
    <source>
        <dbReference type="PROSITE-ProRule" id="PRU01240"/>
    </source>
</evidence>
<dbReference type="PROSITE" id="PS00137">
    <property type="entry name" value="SUBTILASE_HIS"/>
    <property type="match status" value="1"/>
</dbReference>
<keyword evidence="3 6" id="KW-0378">Hydrolase</keyword>
<dbReference type="OrthoDB" id="9816306at2"/>
<dbReference type="PANTHER" id="PTHR43806">
    <property type="entry name" value="PEPTIDASE S8"/>
    <property type="match status" value="1"/>
</dbReference>
<protein>
    <submittedName>
        <fullName evidence="9">Subtilase family protein</fullName>
    </submittedName>
</protein>
<organism evidence="9 10">
    <name type="scientific">Mesorhizobium tianshanense</name>
    <dbReference type="NCBI Taxonomy" id="39844"/>
    <lineage>
        <taxon>Bacteria</taxon>
        <taxon>Pseudomonadati</taxon>
        <taxon>Pseudomonadota</taxon>
        <taxon>Alphaproteobacteria</taxon>
        <taxon>Hyphomicrobiales</taxon>
        <taxon>Phyllobacteriaceae</taxon>
        <taxon>Mesorhizobium</taxon>
    </lineage>
</organism>
<dbReference type="CDD" id="cd07487">
    <property type="entry name" value="Peptidases_S8_1"/>
    <property type="match status" value="1"/>
</dbReference>
<dbReference type="SUPFAM" id="SSF52743">
    <property type="entry name" value="Subtilisin-like"/>
    <property type="match status" value="1"/>
</dbReference>
<dbReference type="InterPro" id="IPR015500">
    <property type="entry name" value="Peptidase_S8_subtilisin-rel"/>
</dbReference>
<dbReference type="AlphaFoldDB" id="A0A562MIP0"/>
<dbReference type="Gene3D" id="3.40.50.200">
    <property type="entry name" value="Peptidase S8/S53 domain"/>
    <property type="match status" value="1"/>
</dbReference>
<proteinExistence type="inferred from homology"/>
<feature type="active site" description="Charge relay system" evidence="5 6">
    <location>
        <position position="564"/>
    </location>
</feature>
<dbReference type="InterPro" id="IPR050131">
    <property type="entry name" value="Peptidase_S8_subtilisin-like"/>
</dbReference>
<evidence type="ECO:0000313" key="9">
    <source>
        <dbReference type="EMBL" id="TWI19740.1"/>
    </source>
</evidence>
<comment type="similarity">
    <text evidence="1 6">Belongs to the peptidase S8 family.</text>
</comment>
<accession>A0A562MIP0</accession>
<feature type="domain" description="Peptidase S8/S53" evidence="8">
    <location>
        <begin position="251"/>
        <end position="612"/>
    </location>
</feature>
<evidence type="ECO:0000313" key="10">
    <source>
        <dbReference type="Proteomes" id="UP000317122"/>
    </source>
</evidence>
<name>A0A562MIP0_9HYPH</name>
<evidence type="ECO:0000259" key="8">
    <source>
        <dbReference type="Pfam" id="PF00082"/>
    </source>
</evidence>
<keyword evidence="4 6" id="KW-0720">Serine protease</keyword>
<dbReference type="GO" id="GO:0006508">
    <property type="term" value="P:proteolysis"/>
    <property type="evidence" value="ECO:0007669"/>
    <property type="project" value="UniProtKB-KW"/>
</dbReference>
<sequence length="623" mass="67745">MATLPFSVVDDILLSGRAGRRSLNETSIQLDVWRAYAASPNAPVDLLLTPMDSIEASTIAKHLVAALADRSTEAYPREDDGRWRPARRIAPLEGIVAVRLTFIDFLITVVPSTGLDIHQAVRTLKDILGLPPLAQSELDVVPGPGSRISPARRVTFARLEDLKNRILGRLAPDLRTALLVLLILAPEPTTASGTRSRAAMDLDKLLDDLPRRAEPLIYRVSRNRHVHPMMASSVNTIKADAARRVFDISCRGVTWAVIDSGIDGAHPAFIDHAAGDLSIRVKKAYDFAELRLLVAYDAMALPQQRDYLAGMMMTKLGLREAEARSAVQRLWEAADNGRPYDWEILSQLLQTRPDRLPTPRQGDRPIGHGTHVAGVLAADWRNGDDVFFQGVCPDIMLYDLRVIAETIEDTEFAVIGALEFVRWLNTRNRYMTIHGVNLSIGLVHDKANYACGRTPVCLACEATVDSGVVVVAAAGNWGAQKFVLDGGAVYDGYADASIADPGNAESVITVGSTHRDRPHEYGVSFFSSRGPTGDGRSKPDVVAPGERIDGPLPDLGYGRLDGTSMSAPHVSGAAALLMARNAELVGKPRDVKAVIVETATDLKRERHFQGAGLVDVLRALQTR</sequence>
<evidence type="ECO:0000256" key="4">
    <source>
        <dbReference type="ARBA" id="ARBA00022825"/>
    </source>
</evidence>
<dbReference type="PROSITE" id="PS00138">
    <property type="entry name" value="SUBTILASE_SER"/>
    <property type="match status" value="1"/>
</dbReference>
<dbReference type="PANTHER" id="PTHR43806:SF11">
    <property type="entry name" value="CEREVISIN-RELATED"/>
    <property type="match status" value="1"/>
</dbReference>
<keyword evidence="2 6" id="KW-0645">Protease</keyword>
<dbReference type="InterPro" id="IPR022398">
    <property type="entry name" value="Peptidase_S8_His-AS"/>
</dbReference>
<gene>
    <name evidence="9" type="ORF">IQ26_07064</name>
</gene>
<comment type="caution">
    <text evidence="9">The sequence shown here is derived from an EMBL/GenBank/DDBJ whole genome shotgun (WGS) entry which is preliminary data.</text>
</comment>
<evidence type="ECO:0000256" key="2">
    <source>
        <dbReference type="ARBA" id="ARBA00022670"/>
    </source>
</evidence>
<dbReference type="InterPro" id="IPR036852">
    <property type="entry name" value="Peptidase_S8/S53_dom_sf"/>
</dbReference>
<feature type="active site" description="Charge relay system" evidence="5 6">
    <location>
        <position position="368"/>
    </location>
</feature>
<feature type="active site" description="Charge relay system" evidence="5 6">
    <location>
        <position position="259"/>
    </location>
</feature>
<dbReference type="PROSITE" id="PS51892">
    <property type="entry name" value="SUBTILASE"/>
    <property type="match status" value="1"/>
</dbReference>
<dbReference type="Pfam" id="PF00082">
    <property type="entry name" value="Peptidase_S8"/>
    <property type="match status" value="1"/>
</dbReference>
<evidence type="ECO:0000256" key="1">
    <source>
        <dbReference type="ARBA" id="ARBA00011073"/>
    </source>
</evidence>
<dbReference type="InterPro" id="IPR000209">
    <property type="entry name" value="Peptidase_S8/S53_dom"/>
</dbReference>
<dbReference type="PRINTS" id="PR00723">
    <property type="entry name" value="SUBTILISIN"/>
</dbReference>
<evidence type="ECO:0000256" key="3">
    <source>
        <dbReference type="ARBA" id="ARBA00022801"/>
    </source>
</evidence>
<dbReference type="GO" id="GO:0004252">
    <property type="term" value="F:serine-type endopeptidase activity"/>
    <property type="evidence" value="ECO:0007669"/>
    <property type="project" value="UniProtKB-UniRule"/>
</dbReference>
<dbReference type="Proteomes" id="UP000317122">
    <property type="component" value="Unassembled WGS sequence"/>
</dbReference>
<dbReference type="InterPro" id="IPR023828">
    <property type="entry name" value="Peptidase_S8_Ser-AS"/>
</dbReference>
<feature type="region of interest" description="Disordered" evidence="7">
    <location>
        <begin position="524"/>
        <end position="548"/>
    </location>
</feature>
<reference evidence="9 10" key="1">
    <citation type="journal article" date="2015" name="Stand. Genomic Sci.">
        <title>Genomic Encyclopedia of Bacterial and Archaeal Type Strains, Phase III: the genomes of soil and plant-associated and newly described type strains.</title>
        <authorList>
            <person name="Whitman W.B."/>
            <person name="Woyke T."/>
            <person name="Klenk H.P."/>
            <person name="Zhou Y."/>
            <person name="Lilburn T.G."/>
            <person name="Beck B.J."/>
            <person name="De Vos P."/>
            <person name="Vandamme P."/>
            <person name="Eisen J.A."/>
            <person name="Garrity G."/>
            <person name="Hugenholtz P."/>
            <person name="Kyrpides N.C."/>
        </authorList>
    </citation>
    <scope>NUCLEOTIDE SEQUENCE [LARGE SCALE GENOMIC DNA]</scope>
    <source>
        <strain evidence="9 10">CGMCC 1.2546</strain>
    </source>
</reference>
<evidence type="ECO:0000256" key="5">
    <source>
        <dbReference type="PIRSR" id="PIRSR615500-1"/>
    </source>
</evidence>